<dbReference type="NCBIfam" id="TIGR04294">
    <property type="entry name" value="pre_pil_HX9DG"/>
    <property type="match status" value="1"/>
</dbReference>
<sequence>MTGPKFAGEARGFTLVELLVVIAIIGVLVGLLLPAVQFARESARQTSCRNNQHQIGLALHAYHNMHRSLPIGCLGWRPWRGPMTKKNLAWSAFLLPFVEQQSLYQSIDFDLAFDHPDNAVAAATPVQTYLCPTAIPRGGPRGETSYGGLYGELMVDRRSDDGMFLYDRVIAFRDCLDGLSNTIATGEDMLGPDSEWINGGNVFVQSHPINDPTVWIGDNEIRSLHPAGAMVLFVDGSVHLLNQSIDEVLLGQLITRAGREVLTSEF</sequence>
<keyword evidence="4" id="KW-1185">Reference proteome</keyword>
<evidence type="ECO:0000313" key="4">
    <source>
        <dbReference type="Proteomes" id="UP000318538"/>
    </source>
</evidence>
<dbReference type="Pfam" id="PF07596">
    <property type="entry name" value="SBP_bac_10"/>
    <property type="match status" value="2"/>
</dbReference>
<dbReference type="AlphaFoldDB" id="A0A517N660"/>
<dbReference type="EMBL" id="CP036525">
    <property type="protein sequence ID" value="QDT02629.1"/>
    <property type="molecule type" value="Genomic_DNA"/>
</dbReference>
<feature type="domain" description="DUF1559" evidence="2">
    <location>
        <begin position="37"/>
        <end position="199"/>
    </location>
</feature>
<keyword evidence="1" id="KW-1133">Transmembrane helix</keyword>
<dbReference type="Gene3D" id="3.30.700.10">
    <property type="entry name" value="Glycoprotein, Type 4 Pilin"/>
    <property type="match status" value="1"/>
</dbReference>
<dbReference type="SUPFAM" id="SSF54523">
    <property type="entry name" value="Pili subunits"/>
    <property type="match status" value="1"/>
</dbReference>
<protein>
    <recommendedName>
        <fullName evidence="2">DUF1559 domain-containing protein</fullName>
    </recommendedName>
</protein>
<dbReference type="InterPro" id="IPR045584">
    <property type="entry name" value="Pilin-like"/>
</dbReference>
<keyword evidence="1" id="KW-0472">Membrane</keyword>
<evidence type="ECO:0000313" key="3">
    <source>
        <dbReference type="EMBL" id="QDT02629.1"/>
    </source>
</evidence>
<dbReference type="InterPro" id="IPR012902">
    <property type="entry name" value="N_methyl_site"/>
</dbReference>
<proteinExistence type="predicted"/>
<keyword evidence="1" id="KW-0812">Transmembrane</keyword>
<dbReference type="PROSITE" id="PS00409">
    <property type="entry name" value="PROKAR_NTER_METHYL"/>
    <property type="match status" value="1"/>
</dbReference>
<dbReference type="InterPro" id="IPR011453">
    <property type="entry name" value="DUF1559"/>
</dbReference>
<gene>
    <name evidence="3" type="ORF">K227x_10070</name>
</gene>
<dbReference type="Proteomes" id="UP000318538">
    <property type="component" value="Chromosome"/>
</dbReference>
<name>A0A517N660_9BACT</name>
<feature type="domain" description="DUF1559" evidence="2">
    <location>
        <begin position="219"/>
        <end position="247"/>
    </location>
</feature>
<dbReference type="Pfam" id="PF07963">
    <property type="entry name" value="N_methyl"/>
    <property type="match status" value="1"/>
</dbReference>
<dbReference type="KEGG" id="rlc:K227x_10070"/>
<dbReference type="PANTHER" id="PTHR30093:SF2">
    <property type="entry name" value="TYPE II SECRETION SYSTEM PROTEIN H"/>
    <property type="match status" value="1"/>
</dbReference>
<dbReference type="PANTHER" id="PTHR30093">
    <property type="entry name" value="GENERAL SECRETION PATHWAY PROTEIN G"/>
    <property type="match status" value="1"/>
</dbReference>
<evidence type="ECO:0000259" key="2">
    <source>
        <dbReference type="Pfam" id="PF07596"/>
    </source>
</evidence>
<accession>A0A517N660</accession>
<dbReference type="InterPro" id="IPR027558">
    <property type="entry name" value="Pre_pil_HX9DG_C"/>
</dbReference>
<dbReference type="RefSeq" id="WP_145168365.1">
    <property type="nucleotide sequence ID" value="NZ_CP036525.1"/>
</dbReference>
<feature type="transmembrane region" description="Helical" evidence="1">
    <location>
        <begin position="12"/>
        <end position="36"/>
    </location>
</feature>
<organism evidence="3 4">
    <name type="scientific">Rubripirellula lacrimiformis</name>
    <dbReference type="NCBI Taxonomy" id="1930273"/>
    <lineage>
        <taxon>Bacteria</taxon>
        <taxon>Pseudomonadati</taxon>
        <taxon>Planctomycetota</taxon>
        <taxon>Planctomycetia</taxon>
        <taxon>Pirellulales</taxon>
        <taxon>Pirellulaceae</taxon>
        <taxon>Rubripirellula</taxon>
    </lineage>
</organism>
<evidence type="ECO:0000256" key="1">
    <source>
        <dbReference type="SAM" id="Phobius"/>
    </source>
</evidence>
<reference evidence="3 4" key="1">
    <citation type="submission" date="2019-02" db="EMBL/GenBank/DDBJ databases">
        <title>Deep-cultivation of Planctomycetes and their phenomic and genomic characterization uncovers novel biology.</title>
        <authorList>
            <person name="Wiegand S."/>
            <person name="Jogler M."/>
            <person name="Boedeker C."/>
            <person name="Pinto D."/>
            <person name="Vollmers J."/>
            <person name="Rivas-Marin E."/>
            <person name="Kohn T."/>
            <person name="Peeters S.H."/>
            <person name="Heuer A."/>
            <person name="Rast P."/>
            <person name="Oberbeckmann S."/>
            <person name="Bunk B."/>
            <person name="Jeske O."/>
            <person name="Meyerdierks A."/>
            <person name="Storesund J.E."/>
            <person name="Kallscheuer N."/>
            <person name="Luecker S."/>
            <person name="Lage O.M."/>
            <person name="Pohl T."/>
            <person name="Merkel B.J."/>
            <person name="Hornburger P."/>
            <person name="Mueller R.-W."/>
            <person name="Bruemmer F."/>
            <person name="Labrenz M."/>
            <person name="Spormann A.M."/>
            <person name="Op den Camp H."/>
            <person name="Overmann J."/>
            <person name="Amann R."/>
            <person name="Jetten M.S.M."/>
            <person name="Mascher T."/>
            <person name="Medema M.H."/>
            <person name="Devos D.P."/>
            <person name="Kaster A.-K."/>
            <person name="Ovreas L."/>
            <person name="Rohde M."/>
            <person name="Galperin M.Y."/>
            <person name="Jogler C."/>
        </authorList>
    </citation>
    <scope>NUCLEOTIDE SEQUENCE [LARGE SCALE GENOMIC DNA]</scope>
    <source>
        <strain evidence="3 4">K22_7</strain>
    </source>
</reference>
<dbReference type="OrthoDB" id="242858at2"/>
<dbReference type="NCBIfam" id="TIGR02532">
    <property type="entry name" value="IV_pilin_GFxxxE"/>
    <property type="match status" value="1"/>
</dbReference>